<protein>
    <recommendedName>
        <fullName evidence="2">UPF0102 protein SAMN02910262_00471</fullName>
    </recommendedName>
</protein>
<dbReference type="GO" id="GO:0003676">
    <property type="term" value="F:nucleic acid binding"/>
    <property type="evidence" value="ECO:0007669"/>
    <property type="project" value="InterPro"/>
</dbReference>
<dbReference type="CDD" id="cd20736">
    <property type="entry name" value="PoNe_Nuclease"/>
    <property type="match status" value="1"/>
</dbReference>
<proteinExistence type="inferred from homology"/>
<reference evidence="3 4" key="1">
    <citation type="submission" date="2016-10" db="EMBL/GenBank/DDBJ databases">
        <authorList>
            <person name="de Groot N.N."/>
        </authorList>
    </citation>
    <scope>NUCLEOTIDE SEQUENCE [LARGE SCALE GENOMIC DNA]</scope>
    <source>
        <strain evidence="3 4">F</strain>
    </source>
</reference>
<dbReference type="InterPro" id="IPR011335">
    <property type="entry name" value="Restrct_endonuc-II-like"/>
</dbReference>
<keyword evidence="3" id="KW-0255">Endonuclease</keyword>
<dbReference type="EMBL" id="FOZC01000002">
    <property type="protein sequence ID" value="SFR67151.1"/>
    <property type="molecule type" value="Genomic_DNA"/>
</dbReference>
<keyword evidence="3" id="KW-0540">Nuclease</keyword>
<keyword evidence="3" id="KW-0378">Hydrolase</keyword>
<gene>
    <name evidence="3" type="ORF">SAMN02910262_00471</name>
</gene>
<dbReference type="NCBIfam" id="NF009150">
    <property type="entry name" value="PRK12497.1-3"/>
    <property type="match status" value="1"/>
</dbReference>
<dbReference type="SUPFAM" id="SSF52980">
    <property type="entry name" value="Restriction endonuclease-like"/>
    <property type="match status" value="1"/>
</dbReference>
<dbReference type="NCBIfam" id="TIGR00252">
    <property type="entry name" value="YraN family protein"/>
    <property type="match status" value="1"/>
</dbReference>
<dbReference type="Gene3D" id="3.40.1350.10">
    <property type="match status" value="1"/>
</dbReference>
<evidence type="ECO:0000256" key="2">
    <source>
        <dbReference type="HAMAP-Rule" id="MF_00048"/>
    </source>
</evidence>
<accession>A0A1I6IKE9</accession>
<dbReference type="Proteomes" id="UP000214760">
    <property type="component" value="Unassembled WGS sequence"/>
</dbReference>
<comment type="similarity">
    <text evidence="1 2">Belongs to the UPF0102 family.</text>
</comment>
<organism evidence="3 4">
    <name type="scientific">[Clostridium] aminophilum</name>
    <dbReference type="NCBI Taxonomy" id="1526"/>
    <lineage>
        <taxon>Bacteria</taxon>
        <taxon>Bacillati</taxon>
        <taxon>Bacillota</taxon>
        <taxon>Clostridia</taxon>
        <taxon>Lachnospirales</taxon>
        <taxon>Lachnospiraceae</taxon>
    </lineage>
</organism>
<name>A0A1I6IKE9_9FIRM</name>
<dbReference type="HAMAP" id="MF_00048">
    <property type="entry name" value="UPF0102"/>
    <property type="match status" value="1"/>
</dbReference>
<evidence type="ECO:0000256" key="1">
    <source>
        <dbReference type="ARBA" id="ARBA00006738"/>
    </source>
</evidence>
<dbReference type="InterPro" id="IPR011856">
    <property type="entry name" value="tRNA_endonuc-like_dom_sf"/>
</dbReference>
<dbReference type="PANTHER" id="PTHR34039">
    <property type="entry name" value="UPF0102 PROTEIN YRAN"/>
    <property type="match status" value="1"/>
</dbReference>
<sequence>MSDSPEDIPENHSLIGKKAIASERVSRNHRKVGSKYEEACAGFLESIGFRILERNFRSRFGEIDLIARENGYLVFVEVKYRKDGRSGDPAEAVDARKQHKIQMTAQYYLTKNGFSPDIPIRFDVAAICGNRIHLIRDAFSF</sequence>
<evidence type="ECO:0000313" key="4">
    <source>
        <dbReference type="Proteomes" id="UP000214760"/>
    </source>
</evidence>
<dbReference type="PANTHER" id="PTHR34039:SF1">
    <property type="entry name" value="UPF0102 PROTEIN YRAN"/>
    <property type="match status" value="1"/>
</dbReference>
<dbReference type="AlphaFoldDB" id="A0A1I6IKE9"/>
<dbReference type="GO" id="GO:0004519">
    <property type="term" value="F:endonuclease activity"/>
    <property type="evidence" value="ECO:0007669"/>
    <property type="project" value="UniProtKB-KW"/>
</dbReference>
<dbReference type="InterPro" id="IPR003509">
    <property type="entry name" value="UPF0102_YraN-like"/>
</dbReference>
<evidence type="ECO:0000313" key="3">
    <source>
        <dbReference type="EMBL" id="SFR67151.1"/>
    </source>
</evidence>
<dbReference type="Pfam" id="PF02021">
    <property type="entry name" value="UPF0102"/>
    <property type="match status" value="1"/>
</dbReference>